<feature type="compositionally biased region" description="Basic and acidic residues" evidence="1">
    <location>
        <begin position="98"/>
        <end position="119"/>
    </location>
</feature>
<dbReference type="RefSeq" id="WP_083048407.1">
    <property type="nucleotide sequence ID" value="NZ_MWQY01000003.1"/>
</dbReference>
<protein>
    <submittedName>
        <fullName evidence="2">Uncharacterized protein</fullName>
    </submittedName>
</protein>
<evidence type="ECO:0000313" key="2">
    <source>
        <dbReference type="EMBL" id="ORC37285.1"/>
    </source>
</evidence>
<dbReference type="EMBL" id="MWQY01000003">
    <property type="protein sequence ID" value="ORC37285.1"/>
    <property type="molecule type" value="Genomic_DNA"/>
</dbReference>
<reference evidence="2 3" key="1">
    <citation type="submission" date="2017-03" db="EMBL/GenBank/DDBJ databases">
        <title>Draft Genome sequence of Marispirochaeta sp. strain JC444.</title>
        <authorList>
            <person name="Shivani Y."/>
            <person name="Subhash Y."/>
            <person name="Sasikala C."/>
            <person name="Ramana C."/>
        </authorList>
    </citation>
    <scope>NUCLEOTIDE SEQUENCE [LARGE SCALE GENOMIC DNA]</scope>
    <source>
        <strain evidence="2 3">JC444</strain>
    </source>
</reference>
<evidence type="ECO:0000313" key="3">
    <source>
        <dbReference type="Proteomes" id="UP000192343"/>
    </source>
</evidence>
<comment type="caution">
    <text evidence="2">The sequence shown here is derived from an EMBL/GenBank/DDBJ whole genome shotgun (WGS) entry which is preliminary data.</text>
</comment>
<dbReference type="Proteomes" id="UP000192343">
    <property type="component" value="Unassembled WGS sequence"/>
</dbReference>
<gene>
    <name evidence="2" type="ORF">B4O97_03590</name>
</gene>
<proteinExistence type="predicted"/>
<evidence type="ECO:0000256" key="1">
    <source>
        <dbReference type="SAM" id="MobiDB-lite"/>
    </source>
</evidence>
<organism evidence="2 3">
    <name type="scientific">Marispirochaeta aestuarii</name>
    <dbReference type="NCBI Taxonomy" id="1963862"/>
    <lineage>
        <taxon>Bacteria</taxon>
        <taxon>Pseudomonadati</taxon>
        <taxon>Spirochaetota</taxon>
        <taxon>Spirochaetia</taxon>
        <taxon>Spirochaetales</taxon>
        <taxon>Spirochaetaceae</taxon>
        <taxon>Marispirochaeta</taxon>
    </lineage>
</organism>
<dbReference type="STRING" id="1963862.B4O97_03590"/>
<keyword evidence="3" id="KW-1185">Reference proteome</keyword>
<feature type="region of interest" description="Disordered" evidence="1">
    <location>
        <begin position="97"/>
        <end position="119"/>
    </location>
</feature>
<name>A0A1Y1S2J2_9SPIO</name>
<dbReference type="AlphaFoldDB" id="A0A1Y1S2J2"/>
<sequence>MAEKDLQKTLETVLAEQQTIKIIDQESLEKANLFLTTCKQTSKFVEDHFSDELKEAQEKKKAAEAERKAVVQKIEHFTVPLGKAERTVKSQISAYLTEQERQRREEEARRRREEEERRLAEAVETGEEEILDKPITYVKPPEPELAKGTYTVDVWEFEIVDKAKINPAYLIPDTKAIGAAVRSMKDRAQEALGEGVKVICRKDIRQRI</sequence>
<accession>A0A1Y1S2J2</accession>